<feature type="DNA-binding region" description="H-T-H motif" evidence="4">
    <location>
        <begin position="26"/>
        <end position="45"/>
    </location>
</feature>
<proteinExistence type="predicted"/>
<keyword evidence="2 4" id="KW-0238">DNA-binding</keyword>
<dbReference type="InterPro" id="IPR050109">
    <property type="entry name" value="HTH-type_TetR-like_transc_reg"/>
</dbReference>
<comment type="caution">
    <text evidence="6">The sequence shown here is derived from an EMBL/GenBank/DDBJ whole genome shotgun (WGS) entry which is preliminary data.</text>
</comment>
<protein>
    <recommendedName>
        <fullName evidence="5">HTH tetR-type domain-containing protein</fullName>
    </recommendedName>
</protein>
<dbReference type="InterPro" id="IPR009057">
    <property type="entry name" value="Homeodomain-like_sf"/>
</dbReference>
<evidence type="ECO:0000313" key="6">
    <source>
        <dbReference type="EMBL" id="GGO41400.1"/>
    </source>
</evidence>
<dbReference type="PROSITE" id="PS50977">
    <property type="entry name" value="HTH_TETR_2"/>
    <property type="match status" value="1"/>
</dbReference>
<keyword evidence="1" id="KW-0805">Transcription regulation</keyword>
<dbReference type="Gene3D" id="1.10.357.10">
    <property type="entry name" value="Tetracycline Repressor, domain 2"/>
    <property type="match status" value="1"/>
</dbReference>
<accession>A0ABQ2LPA8</accession>
<dbReference type="SUPFAM" id="SSF46689">
    <property type="entry name" value="Homeodomain-like"/>
    <property type="match status" value="1"/>
</dbReference>
<keyword evidence="7" id="KW-1185">Reference proteome</keyword>
<keyword evidence="3" id="KW-0804">Transcription</keyword>
<evidence type="ECO:0000313" key="7">
    <source>
        <dbReference type="Proteomes" id="UP000656881"/>
    </source>
</evidence>
<evidence type="ECO:0000256" key="1">
    <source>
        <dbReference type="ARBA" id="ARBA00023015"/>
    </source>
</evidence>
<name>A0ABQ2LPA8_9ACTN</name>
<dbReference type="PANTHER" id="PTHR30055">
    <property type="entry name" value="HTH-TYPE TRANSCRIPTIONAL REGULATOR RUTR"/>
    <property type="match status" value="1"/>
</dbReference>
<organism evidence="6 7">
    <name type="scientific">Streptomyces lasiicapitis</name>
    <dbReference type="NCBI Taxonomy" id="1923961"/>
    <lineage>
        <taxon>Bacteria</taxon>
        <taxon>Bacillati</taxon>
        <taxon>Actinomycetota</taxon>
        <taxon>Actinomycetes</taxon>
        <taxon>Kitasatosporales</taxon>
        <taxon>Streptomycetaceae</taxon>
        <taxon>Streptomyces</taxon>
    </lineage>
</organism>
<reference evidence="7" key="1">
    <citation type="journal article" date="2019" name="Int. J. Syst. Evol. Microbiol.">
        <title>The Global Catalogue of Microorganisms (GCM) 10K type strain sequencing project: providing services to taxonomists for standard genome sequencing and annotation.</title>
        <authorList>
            <consortium name="The Broad Institute Genomics Platform"/>
            <consortium name="The Broad Institute Genome Sequencing Center for Infectious Disease"/>
            <person name="Wu L."/>
            <person name="Ma J."/>
        </authorList>
    </citation>
    <scope>NUCLEOTIDE SEQUENCE [LARGE SCALE GENOMIC DNA]</scope>
    <source>
        <strain evidence="7">CGMCC 4.7349</strain>
    </source>
</reference>
<dbReference type="EMBL" id="BMNG01000004">
    <property type="protein sequence ID" value="GGO41400.1"/>
    <property type="molecule type" value="Genomic_DNA"/>
</dbReference>
<dbReference type="PANTHER" id="PTHR30055:SF234">
    <property type="entry name" value="HTH-TYPE TRANSCRIPTIONAL REGULATOR BETI"/>
    <property type="match status" value="1"/>
</dbReference>
<evidence type="ECO:0000256" key="3">
    <source>
        <dbReference type="ARBA" id="ARBA00023163"/>
    </source>
</evidence>
<dbReference type="Proteomes" id="UP000656881">
    <property type="component" value="Unassembled WGS sequence"/>
</dbReference>
<dbReference type="InterPro" id="IPR001647">
    <property type="entry name" value="HTH_TetR"/>
</dbReference>
<evidence type="ECO:0000256" key="2">
    <source>
        <dbReference type="ARBA" id="ARBA00023125"/>
    </source>
</evidence>
<evidence type="ECO:0000259" key="5">
    <source>
        <dbReference type="PROSITE" id="PS50977"/>
    </source>
</evidence>
<dbReference type="RefSeq" id="WP_189173728.1">
    <property type="nucleotide sequence ID" value="NZ_BMNG01000004.1"/>
</dbReference>
<sequence length="208" mass="21996">MGTDRLTDVLDATYTCLSRYGVRRTTVDDIAGEMGVSRSAVYQYVRGKDDAVRRLTRRLHDRALDRAAAAAASDAQPAERIHGILAAKLDLVLDLVGGSPHIAELLDAKARLSGDICDAFTGRIRELLVEQFAAVETDDAARVFPADAARARPTGSARVRPADAADICLAVVIGLETHPEAARLLPPAVEALLTGLLPAPAGPLPASK</sequence>
<gene>
    <name evidence="6" type="ORF">GCM10012286_21200</name>
</gene>
<evidence type="ECO:0000256" key="4">
    <source>
        <dbReference type="PROSITE-ProRule" id="PRU00335"/>
    </source>
</evidence>
<dbReference type="Pfam" id="PF00440">
    <property type="entry name" value="TetR_N"/>
    <property type="match status" value="1"/>
</dbReference>
<feature type="domain" description="HTH tetR-type" evidence="5">
    <location>
        <begin position="3"/>
        <end position="63"/>
    </location>
</feature>